<keyword evidence="2" id="KW-0238">DNA-binding</keyword>
<evidence type="ECO:0000256" key="2">
    <source>
        <dbReference type="ARBA" id="ARBA00023125"/>
    </source>
</evidence>
<dbReference type="AlphaFoldDB" id="A0A1I0YP64"/>
<dbReference type="PROSITE" id="PS00398">
    <property type="entry name" value="RECOMBINASES_2"/>
    <property type="match status" value="1"/>
</dbReference>
<evidence type="ECO:0000256" key="1">
    <source>
        <dbReference type="ARBA" id="ARBA00022908"/>
    </source>
</evidence>
<evidence type="ECO:0000256" key="4">
    <source>
        <dbReference type="PIRSR" id="PIRSR606118-50"/>
    </source>
</evidence>
<proteinExistence type="predicted"/>
<evidence type="ECO:0000259" key="6">
    <source>
        <dbReference type="PROSITE" id="PS51736"/>
    </source>
</evidence>
<dbReference type="PANTHER" id="PTHR30461">
    <property type="entry name" value="DNA-INVERTASE FROM LAMBDOID PROPHAGE"/>
    <property type="match status" value="1"/>
</dbReference>
<dbReference type="GO" id="GO:0003677">
    <property type="term" value="F:DNA binding"/>
    <property type="evidence" value="ECO:0007669"/>
    <property type="project" value="UniProtKB-KW"/>
</dbReference>
<gene>
    <name evidence="7" type="ORF">SAMN05216587_1176</name>
</gene>
<name>A0A1I0YP64_SELRU</name>
<dbReference type="InterPro" id="IPR006119">
    <property type="entry name" value="Resolv_N"/>
</dbReference>
<keyword evidence="1" id="KW-0229">DNA integration</keyword>
<dbReference type="Pfam" id="PF00239">
    <property type="entry name" value="Resolvase"/>
    <property type="match status" value="1"/>
</dbReference>
<feature type="active site" description="O-(5'-phospho-DNA)-serine intermediate" evidence="4 5">
    <location>
        <position position="12"/>
    </location>
</feature>
<sequence length="198" mass="22735">MENNVYGYIRVSTVSQNDDRQWIAMDNFGIPRECVFVDKQSGKDFDRPAYNEMLARLGQGDTLVIKSLDRLGRDYDEMIGQLDIIIRQKEVALVVLDLPLLDTRNKYGDDLIGKLISNLVIQIFSYVAQTERDMNIQRTTEGIAAAKARGVQFGRKPLVKPKEFELVKCKWEEGKLSEREAAQQLGVSRPTFHKWTHK</sequence>
<dbReference type="GO" id="GO:0015074">
    <property type="term" value="P:DNA integration"/>
    <property type="evidence" value="ECO:0007669"/>
    <property type="project" value="UniProtKB-KW"/>
</dbReference>
<evidence type="ECO:0000256" key="5">
    <source>
        <dbReference type="PROSITE-ProRule" id="PRU10137"/>
    </source>
</evidence>
<dbReference type="PROSITE" id="PS00397">
    <property type="entry name" value="RECOMBINASES_1"/>
    <property type="match status" value="1"/>
</dbReference>
<dbReference type="PROSITE" id="PS51736">
    <property type="entry name" value="RECOMBINASES_3"/>
    <property type="match status" value="1"/>
</dbReference>
<dbReference type="EMBL" id="FOJX01000017">
    <property type="protein sequence ID" value="SFB15022.1"/>
    <property type="molecule type" value="Genomic_DNA"/>
</dbReference>
<dbReference type="InterPro" id="IPR006118">
    <property type="entry name" value="Recombinase_CS"/>
</dbReference>
<dbReference type="Proteomes" id="UP000183843">
    <property type="component" value="Unassembled WGS sequence"/>
</dbReference>
<evidence type="ECO:0000256" key="3">
    <source>
        <dbReference type="ARBA" id="ARBA00023172"/>
    </source>
</evidence>
<reference evidence="7 8" key="1">
    <citation type="submission" date="2016-10" db="EMBL/GenBank/DDBJ databases">
        <authorList>
            <person name="de Groot N.N."/>
        </authorList>
    </citation>
    <scope>NUCLEOTIDE SEQUENCE [LARGE SCALE GENOMIC DNA]</scope>
    <source>
        <strain evidence="7 8">L14</strain>
    </source>
</reference>
<dbReference type="InterPro" id="IPR036162">
    <property type="entry name" value="Resolvase-like_N_sf"/>
</dbReference>
<evidence type="ECO:0000313" key="7">
    <source>
        <dbReference type="EMBL" id="SFB15022.1"/>
    </source>
</evidence>
<dbReference type="GO" id="GO:0000150">
    <property type="term" value="F:DNA strand exchange activity"/>
    <property type="evidence" value="ECO:0007669"/>
    <property type="project" value="InterPro"/>
</dbReference>
<dbReference type="Gene3D" id="3.40.50.1390">
    <property type="entry name" value="Resolvase, N-terminal catalytic domain"/>
    <property type="match status" value="1"/>
</dbReference>
<dbReference type="RefSeq" id="WP_074817417.1">
    <property type="nucleotide sequence ID" value="NZ_FOJX01000017.1"/>
</dbReference>
<dbReference type="SUPFAM" id="SSF53041">
    <property type="entry name" value="Resolvase-like"/>
    <property type="match status" value="1"/>
</dbReference>
<dbReference type="PANTHER" id="PTHR30461:SF2">
    <property type="entry name" value="SERINE RECOMBINASE PINE-RELATED"/>
    <property type="match status" value="1"/>
</dbReference>
<dbReference type="SMART" id="SM00857">
    <property type="entry name" value="Resolvase"/>
    <property type="match status" value="1"/>
</dbReference>
<protein>
    <submittedName>
        <fullName evidence="7">Site-specific DNA recombinase</fullName>
    </submittedName>
</protein>
<organism evidence="7 8">
    <name type="scientific">Selenomonas ruminantium</name>
    <dbReference type="NCBI Taxonomy" id="971"/>
    <lineage>
        <taxon>Bacteria</taxon>
        <taxon>Bacillati</taxon>
        <taxon>Bacillota</taxon>
        <taxon>Negativicutes</taxon>
        <taxon>Selenomonadales</taxon>
        <taxon>Selenomonadaceae</taxon>
        <taxon>Selenomonas</taxon>
    </lineage>
</organism>
<feature type="domain" description="Resolvase/invertase-type recombinase catalytic" evidence="6">
    <location>
        <begin position="4"/>
        <end position="150"/>
    </location>
</feature>
<dbReference type="CDD" id="cd03768">
    <property type="entry name" value="SR_ResInv"/>
    <property type="match status" value="1"/>
</dbReference>
<keyword evidence="3" id="KW-0233">DNA recombination</keyword>
<accession>A0A1I0YP64</accession>
<dbReference type="InterPro" id="IPR050639">
    <property type="entry name" value="SSR_resolvase"/>
</dbReference>
<evidence type="ECO:0000313" key="8">
    <source>
        <dbReference type="Proteomes" id="UP000183843"/>
    </source>
</evidence>